<evidence type="ECO:0000259" key="1">
    <source>
        <dbReference type="Pfam" id="PF09413"/>
    </source>
</evidence>
<proteinExistence type="predicted"/>
<gene>
    <name evidence="2" type="ORF">R50_0995</name>
</gene>
<dbReference type="Proteomes" id="UP000503399">
    <property type="component" value="Chromosome"/>
</dbReference>
<dbReference type="EMBL" id="LR778114">
    <property type="protein sequence ID" value="CAB1128501.1"/>
    <property type="molecule type" value="Genomic_DNA"/>
</dbReference>
<name>A0A6F8ZEZ0_9FIRM</name>
<accession>A0A6F8ZEZ0</accession>
<dbReference type="KEGG" id="hfv:R50_0995"/>
<evidence type="ECO:0000313" key="2">
    <source>
        <dbReference type="EMBL" id="CAB1128501.1"/>
    </source>
</evidence>
<organism evidence="2 3">
    <name type="scientific">Candidatus Hydrogenisulfobacillus filiaventi</name>
    <dbReference type="NCBI Taxonomy" id="2707344"/>
    <lineage>
        <taxon>Bacteria</taxon>
        <taxon>Bacillati</taxon>
        <taxon>Bacillota</taxon>
        <taxon>Clostridia</taxon>
        <taxon>Eubacteriales</taxon>
        <taxon>Clostridiales Family XVII. Incertae Sedis</taxon>
        <taxon>Candidatus Hydrogenisulfobacillus</taxon>
    </lineage>
</organism>
<dbReference type="Pfam" id="PF09413">
    <property type="entry name" value="DUF2007"/>
    <property type="match status" value="1"/>
</dbReference>
<dbReference type="AlphaFoldDB" id="A0A6F8ZEZ0"/>
<keyword evidence="3" id="KW-1185">Reference proteome</keyword>
<dbReference type="InterPro" id="IPR018551">
    <property type="entry name" value="DUF2007"/>
</dbReference>
<evidence type="ECO:0000313" key="3">
    <source>
        <dbReference type="Proteomes" id="UP000503399"/>
    </source>
</evidence>
<protein>
    <recommendedName>
        <fullName evidence="1">DUF2007 domain-containing protein</fullName>
    </recommendedName>
</protein>
<feature type="domain" description="DUF2007" evidence="1">
    <location>
        <begin position="5"/>
        <end position="61"/>
    </location>
</feature>
<sequence>MWTVVYIAPNTAAAERARALLTQEGFLVRLRPVEVDEAGRGSVEVLVNEGEAEEAQEVIAQHLAQLR</sequence>
<reference evidence="2 3" key="1">
    <citation type="submission" date="2020-02" db="EMBL/GenBank/DDBJ databases">
        <authorList>
            <person name="Hogendoorn C."/>
        </authorList>
    </citation>
    <scope>NUCLEOTIDE SEQUENCE [LARGE SCALE GENOMIC DNA]</scope>
    <source>
        <strain evidence="2">R501</strain>
    </source>
</reference>